<feature type="compositionally biased region" description="Basic and acidic residues" evidence="5">
    <location>
        <begin position="147"/>
        <end position="157"/>
    </location>
</feature>
<dbReference type="InterPro" id="IPR046373">
    <property type="entry name" value="Acyl-CoA_Oxase/DH_mid-dom_sf"/>
</dbReference>
<dbReference type="PANTHER" id="PTHR36117">
    <property type="entry name" value="4-HYDROXYPHENYLACETATE 3-MONOOXYGENASE-RELATED"/>
    <property type="match status" value="1"/>
</dbReference>
<evidence type="ECO:0000256" key="5">
    <source>
        <dbReference type="SAM" id="MobiDB-lite"/>
    </source>
</evidence>
<dbReference type="AlphaFoldDB" id="A0A0F6W5Y9"/>
<evidence type="ECO:0000313" key="8">
    <source>
        <dbReference type="EMBL" id="AKF08127.1"/>
    </source>
</evidence>
<keyword evidence="1" id="KW-0285">Flavoprotein</keyword>
<evidence type="ECO:0000259" key="6">
    <source>
        <dbReference type="Pfam" id="PF03241"/>
    </source>
</evidence>
<evidence type="ECO:0000259" key="7">
    <source>
        <dbReference type="Pfam" id="PF11794"/>
    </source>
</evidence>
<dbReference type="Gene3D" id="2.40.110.10">
    <property type="entry name" value="Butyryl-CoA Dehydrogenase, subunit A, domain 2"/>
    <property type="match status" value="1"/>
</dbReference>
<dbReference type="EMBL" id="CP011125">
    <property type="protein sequence ID" value="AKF08127.1"/>
    <property type="molecule type" value="Genomic_DNA"/>
</dbReference>
<dbReference type="SUPFAM" id="SSF47203">
    <property type="entry name" value="Acyl-CoA dehydrogenase C-terminal domain-like"/>
    <property type="match status" value="1"/>
</dbReference>
<dbReference type="GO" id="GO:0004497">
    <property type="term" value="F:monooxygenase activity"/>
    <property type="evidence" value="ECO:0007669"/>
    <property type="project" value="UniProtKB-KW"/>
</dbReference>
<dbReference type="SUPFAM" id="SSF56645">
    <property type="entry name" value="Acyl-CoA dehydrogenase NM domain-like"/>
    <property type="match status" value="1"/>
</dbReference>
<feature type="domain" description="HpaB/PvcC/4-BUDH N-terminal" evidence="7">
    <location>
        <begin position="3"/>
        <end position="263"/>
    </location>
</feature>
<accession>A0A0F6W5Y9</accession>
<organism evidence="8 9">
    <name type="scientific">Sandaracinus amylolyticus</name>
    <dbReference type="NCBI Taxonomy" id="927083"/>
    <lineage>
        <taxon>Bacteria</taxon>
        <taxon>Pseudomonadati</taxon>
        <taxon>Myxococcota</taxon>
        <taxon>Polyangia</taxon>
        <taxon>Polyangiales</taxon>
        <taxon>Sandaracinaceae</taxon>
        <taxon>Sandaracinus</taxon>
    </lineage>
</organism>
<evidence type="ECO:0000256" key="4">
    <source>
        <dbReference type="PIRSR" id="PIRSR000331-2"/>
    </source>
</evidence>
<keyword evidence="8" id="KW-0503">Monooxygenase</keyword>
<dbReference type="GO" id="GO:0016627">
    <property type="term" value="F:oxidoreductase activity, acting on the CH-CH group of donors"/>
    <property type="evidence" value="ECO:0007669"/>
    <property type="project" value="InterPro"/>
</dbReference>
<dbReference type="KEGG" id="samy:DB32_005276"/>
<dbReference type="InterPro" id="IPR024674">
    <property type="entry name" value="HpaB/PvcC/4-BUDH_N"/>
</dbReference>
<dbReference type="RefSeq" id="WP_053235307.1">
    <property type="nucleotide sequence ID" value="NZ_CP011125.1"/>
</dbReference>
<gene>
    <name evidence="8" type="ORF">DB32_005276</name>
</gene>
<dbReference type="InterPro" id="IPR036250">
    <property type="entry name" value="AcylCo_DH-like_C"/>
</dbReference>
<dbReference type="Pfam" id="PF03241">
    <property type="entry name" value="HpaB"/>
    <property type="match status" value="1"/>
</dbReference>
<sequence>MKTAAEYVESLRARKLVLWVDGQRVPDPTRHPKVRPSIDTVAATYALAHDPDPTIRDLATPHSKLVDARVNRFTHLFTSDDDLRKKLELQRILGRLTGTCFQRCVGMDGLNATYIATHGRQGHDRFVRWLANVQREDLTLNGAMTDPKGDRSKRPSEQPDSFVRVVGRSAVGLVIRGAKIHQTGAANAHEILVMPGQSLRAGEEDFAIACAIPVDAPGVSMVLGRQPSDERRGGPDAGNARYGGQECVVIFEDVFVPRDRVFIDGDLEACNELLEAFAGFHRASYGGCKPGNLDALVGATALLAKKNGVRDASHVRDKLTQMVHLTETIHALGLAASTKTTKHRSGIHQVDAVLANVCKHHVTELPYEIVRLAEDLAGGLLATMPSVADLDHPELGPKLRHVMGDRERAKLLRLVEWMSYGSGAVPLRIECMHGAGSPQAQRVVIERRTDWDEKMRAARKLAGLDE</sequence>
<feature type="region of interest" description="Disordered" evidence="5">
    <location>
        <begin position="140"/>
        <end position="159"/>
    </location>
</feature>
<proteinExistence type="predicted"/>
<evidence type="ECO:0000256" key="2">
    <source>
        <dbReference type="ARBA" id="ARBA00022827"/>
    </source>
</evidence>
<dbReference type="STRING" id="927083.DB32_005276"/>
<keyword evidence="2 4" id="KW-0274">FAD</keyword>
<dbReference type="Gene3D" id="1.10.3140.10">
    <property type="entry name" value="4-hydroxybutyryl-coa dehydratase, domain 1"/>
    <property type="match status" value="1"/>
</dbReference>
<dbReference type="OrthoDB" id="7233724at2"/>
<dbReference type="Proteomes" id="UP000034883">
    <property type="component" value="Chromosome"/>
</dbReference>
<feature type="domain" description="HpaB/PvcC/4-BUDH C-terminal" evidence="6">
    <location>
        <begin position="270"/>
        <end position="463"/>
    </location>
</feature>
<keyword evidence="9" id="KW-1185">Reference proteome</keyword>
<evidence type="ECO:0000256" key="3">
    <source>
        <dbReference type="ARBA" id="ARBA00023002"/>
    </source>
</evidence>
<dbReference type="Gene3D" id="1.20.140.10">
    <property type="entry name" value="Butyryl-CoA Dehydrogenase, subunit A, domain 3"/>
    <property type="match status" value="1"/>
</dbReference>
<dbReference type="InterPro" id="IPR024719">
    <property type="entry name" value="HpaB/PvcC/4-BUDH_C"/>
</dbReference>
<dbReference type="PIRSF" id="PIRSF000331">
    <property type="entry name" value="HpaA_HpaB"/>
    <property type="match status" value="1"/>
</dbReference>
<dbReference type="InterPro" id="IPR009100">
    <property type="entry name" value="AcylCoA_DH/oxidase_NM_dom_sf"/>
</dbReference>
<keyword evidence="3" id="KW-0560">Oxidoreductase</keyword>
<evidence type="ECO:0000313" key="9">
    <source>
        <dbReference type="Proteomes" id="UP000034883"/>
    </source>
</evidence>
<dbReference type="PANTHER" id="PTHR36117:SF3">
    <property type="entry name" value="4-HYDROXYPHENYLACETATE 3-MONOOXYGENASE-RELATED"/>
    <property type="match status" value="1"/>
</dbReference>
<evidence type="ECO:0000256" key="1">
    <source>
        <dbReference type="ARBA" id="ARBA00022630"/>
    </source>
</evidence>
<feature type="binding site" evidence="4">
    <location>
        <position position="183"/>
    </location>
    <ligand>
        <name>FAD</name>
        <dbReference type="ChEBI" id="CHEBI:57692"/>
    </ligand>
</feature>
<protein>
    <submittedName>
        <fullName evidence="8">4-hydroxyphenylacetate 3-monooxygenase</fullName>
    </submittedName>
</protein>
<dbReference type="InterPro" id="IPR004925">
    <property type="entry name" value="HpaB/PvcC/4-BUDH"/>
</dbReference>
<reference evidence="8 9" key="1">
    <citation type="submission" date="2015-03" db="EMBL/GenBank/DDBJ databases">
        <title>Genome assembly of Sandaracinus amylolyticus DSM 53668.</title>
        <authorList>
            <person name="Sharma G."/>
            <person name="Subramanian S."/>
        </authorList>
    </citation>
    <scope>NUCLEOTIDE SEQUENCE [LARGE SCALE GENOMIC DNA]</scope>
    <source>
        <strain evidence="8 9">DSM 53668</strain>
    </source>
</reference>
<dbReference type="Pfam" id="PF11794">
    <property type="entry name" value="HpaB_N"/>
    <property type="match status" value="1"/>
</dbReference>
<name>A0A0F6W5Y9_9BACT</name>